<keyword evidence="4" id="KW-1185">Reference proteome</keyword>
<accession>A0A5M9P659</accession>
<gene>
    <name evidence="3" type="ORF">F4W18_03685</name>
</gene>
<dbReference type="EMBL" id="VXJS01000001">
    <property type="protein sequence ID" value="KAA8681668.1"/>
    <property type="molecule type" value="Genomic_DNA"/>
</dbReference>
<keyword evidence="1 2" id="KW-0732">Signal</keyword>
<protein>
    <submittedName>
        <fullName evidence="3">C4-dicarboxylate ABC transporter substrate-binding protein</fullName>
    </submittedName>
</protein>
<dbReference type="CDD" id="cd13677">
    <property type="entry name" value="PBP2_TRAP_SBP_like_6"/>
    <property type="match status" value="1"/>
</dbReference>
<evidence type="ECO:0000256" key="1">
    <source>
        <dbReference type="ARBA" id="ARBA00022729"/>
    </source>
</evidence>
<dbReference type="Pfam" id="PF03480">
    <property type="entry name" value="DctP"/>
    <property type="match status" value="1"/>
</dbReference>
<comment type="caution">
    <text evidence="3">The sequence shown here is derived from an EMBL/GenBank/DDBJ whole genome shotgun (WGS) entry which is preliminary data.</text>
</comment>
<organism evidence="3 4">
    <name type="scientific">Vibrio gigantis</name>
    <dbReference type="NCBI Taxonomy" id="296199"/>
    <lineage>
        <taxon>Bacteria</taxon>
        <taxon>Pseudomonadati</taxon>
        <taxon>Pseudomonadota</taxon>
        <taxon>Gammaproteobacteria</taxon>
        <taxon>Vibrionales</taxon>
        <taxon>Vibrionaceae</taxon>
        <taxon>Vibrio</taxon>
    </lineage>
</organism>
<name>A0A5M9P659_9VIBR</name>
<evidence type="ECO:0000256" key="2">
    <source>
        <dbReference type="SAM" id="SignalP"/>
    </source>
</evidence>
<dbReference type="PANTHER" id="PTHR33376">
    <property type="match status" value="1"/>
</dbReference>
<dbReference type="Proteomes" id="UP000322521">
    <property type="component" value="Unassembled WGS sequence"/>
</dbReference>
<evidence type="ECO:0000313" key="3">
    <source>
        <dbReference type="EMBL" id="KAA8681668.1"/>
    </source>
</evidence>
<reference evidence="3 4" key="1">
    <citation type="submission" date="2019-09" db="EMBL/GenBank/DDBJ databases">
        <title>Draft genome sequence of various Type strains from the CCUG.</title>
        <authorList>
            <person name="Pineiro-Iglesias B."/>
            <person name="Tunovic T."/>
            <person name="Unosson C."/>
            <person name="Inganas E."/>
            <person name="Ohlen M."/>
            <person name="Cardew S."/>
            <person name="Jensie-Markopoulos S."/>
            <person name="Salva-Serra F."/>
            <person name="Jaen-Luchoro D."/>
            <person name="Karlsson R."/>
            <person name="Svensson-Stadler L."/>
            <person name="Chun J."/>
            <person name="Moore E."/>
        </authorList>
    </citation>
    <scope>NUCLEOTIDE SEQUENCE [LARGE SCALE GENOMIC DNA]</scope>
    <source>
        <strain evidence="3 4">CCUG 56969T</strain>
    </source>
</reference>
<proteinExistence type="predicted"/>
<feature type="chain" id="PRO_5024405019" evidence="2">
    <location>
        <begin position="23"/>
        <end position="349"/>
    </location>
</feature>
<dbReference type="AlphaFoldDB" id="A0A5M9P659"/>
<dbReference type="InterPro" id="IPR038404">
    <property type="entry name" value="TRAP_DctP_sf"/>
</dbReference>
<evidence type="ECO:0000313" key="4">
    <source>
        <dbReference type="Proteomes" id="UP000322521"/>
    </source>
</evidence>
<dbReference type="RefSeq" id="WP_086714309.1">
    <property type="nucleotide sequence ID" value="NZ_AP025493.1"/>
</dbReference>
<dbReference type="OrthoDB" id="8690069at2"/>
<dbReference type="PANTHER" id="PTHR33376:SF15">
    <property type="entry name" value="BLL6794 PROTEIN"/>
    <property type="match status" value="1"/>
</dbReference>
<dbReference type="GO" id="GO:0055085">
    <property type="term" value="P:transmembrane transport"/>
    <property type="evidence" value="ECO:0007669"/>
    <property type="project" value="InterPro"/>
</dbReference>
<dbReference type="InterPro" id="IPR018389">
    <property type="entry name" value="DctP_fam"/>
</dbReference>
<dbReference type="NCBIfam" id="NF037995">
    <property type="entry name" value="TRAP_S1"/>
    <property type="match status" value="1"/>
</dbReference>
<feature type="signal peptide" evidence="2">
    <location>
        <begin position="1"/>
        <end position="22"/>
    </location>
</feature>
<dbReference type="Gene3D" id="3.40.190.170">
    <property type="entry name" value="Bacterial extracellular solute-binding protein, family 7"/>
    <property type="match status" value="1"/>
</dbReference>
<sequence length="349" mass="38869">MKKTIINLATAAALLTSGAVYSATEFNVVHLTSPESYNHQSLLVLKNHLETRSNGEIKVKIYGSGQLCGSGKECIAGVQAGMFDYFPTTVSEIAYYWKPAESFDLPYLLPNDRVAECVYGNDKFISDVRANVLKKAPNVRLMMVANSGGWRNFATTKKPIKTPEDVKGMKIRTVPAKVQQDLVKQLDGSPTPIAWPEVYTALSTGVVEGTKNGIVDIIQSRFHESLDYLTLDGHAYMGGAWLMSDMKFKSLSPELKKVVLDGIQAQQQYLMSYPKHNEYTSYEEFKKADGEIYNPTAAEKQAFKDATQPVVDNWANNADAEGKQWLERFQSEIQTCEAQINASYEVSMK</sequence>